<keyword evidence="3" id="KW-1185">Reference proteome</keyword>
<dbReference type="PANTHER" id="PTHR43404">
    <property type="entry name" value="LIPOPOLYSACCHARIDE CHOLINEPHOSPHOTRANSFERASE LICD"/>
    <property type="match status" value="1"/>
</dbReference>
<evidence type="ECO:0000259" key="1">
    <source>
        <dbReference type="Pfam" id="PF04991"/>
    </source>
</evidence>
<protein>
    <submittedName>
        <fullName evidence="2">LicD family protein (Phosphorylcholine metabolism)</fullName>
    </submittedName>
</protein>
<dbReference type="InterPro" id="IPR007074">
    <property type="entry name" value="LicD/FKTN/FKRP_NTP_transf"/>
</dbReference>
<dbReference type="GO" id="GO:0009100">
    <property type="term" value="P:glycoprotein metabolic process"/>
    <property type="evidence" value="ECO:0007669"/>
    <property type="project" value="UniProtKB-ARBA"/>
</dbReference>
<dbReference type="PANTHER" id="PTHR43404:SF2">
    <property type="entry name" value="LIPOPOLYSACCHARIDE CHOLINEPHOSPHOTRANSFERASE LICD"/>
    <property type="match status" value="1"/>
</dbReference>
<gene>
    <name evidence="2" type="ORF">Lnau_1993</name>
</gene>
<evidence type="ECO:0000313" key="2">
    <source>
        <dbReference type="EMBL" id="KTD35103.1"/>
    </source>
</evidence>
<evidence type="ECO:0000313" key="3">
    <source>
        <dbReference type="Proteomes" id="UP000054725"/>
    </source>
</evidence>
<comment type="caution">
    <text evidence="2">The sequence shown here is derived from an EMBL/GenBank/DDBJ whole genome shotgun (WGS) entry which is preliminary data.</text>
</comment>
<dbReference type="PATRIC" id="fig|45070.6.peg.2100"/>
<dbReference type="RefSeq" id="WP_058505003.1">
    <property type="nucleotide sequence ID" value="NZ_CAAAIF010000010.1"/>
</dbReference>
<accession>A0A0W0WS31</accession>
<dbReference type="STRING" id="45070.Lnau_1993"/>
<dbReference type="Pfam" id="PF04991">
    <property type="entry name" value="LicD"/>
    <property type="match status" value="1"/>
</dbReference>
<dbReference type="EMBL" id="LNYO01000017">
    <property type="protein sequence ID" value="KTD35103.1"/>
    <property type="molecule type" value="Genomic_DNA"/>
</dbReference>
<dbReference type="Proteomes" id="UP000054725">
    <property type="component" value="Unassembled WGS sequence"/>
</dbReference>
<proteinExistence type="predicted"/>
<sequence length="283" mass="32752">MTQKQANCLGHASQAQYDGRLRQAQLKMVAMLQVIDQICLKHKIDYWLDGGTLLGAIRHQGFIPWDDDLDISMPRASYEHFLRVAPTEIPANIWLQTAQTDPGFFNLSVPLKIRDRNSRFIEMHEQGDEPYQQGIFIDVFVYDKMPVSAFQRKLYKLMAKKILRLLRPKYSMVAAGHGANLYQTLGCLFSKQMLEKQLQRIIRKTNASESPYLGTGYECVNTNFVAHTDIYPLKRSRFESAEFNIPNHYEVMLKDLYGDYMSLPPEDQRVMKHCKELIPELLG</sequence>
<reference evidence="2 3" key="1">
    <citation type="submission" date="2015-11" db="EMBL/GenBank/DDBJ databases">
        <title>Genomic analysis of 38 Legionella species identifies large and diverse effector repertoires.</title>
        <authorList>
            <person name="Burstein D."/>
            <person name="Amaro F."/>
            <person name="Zusman T."/>
            <person name="Lifshitz Z."/>
            <person name="Cohen O."/>
            <person name="Gilbert J.A."/>
            <person name="Pupko T."/>
            <person name="Shuman H.A."/>
            <person name="Segal G."/>
        </authorList>
    </citation>
    <scope>NUCLEOTIDE SEQUENCE [LARGE SCALE GENOMIC DNA]</scope>
    <source>
        <strain evidence="2 3">ATCC 49506</strain>
    </source>
</reference>
<feature type="domain" description="LicD/FKTN/FKRP nucleotidyltransferase" evidence="1">
    <location>
        <begin position="39"/>
        <end position="258"/>
    </location>
</feature>
<organism evidence="2 3">
    <name type="scientific">Legionella nautarum</name>
    <dbReference type="NCBI Taxonomy" id="45070"/>
    <lineage>
        <taxon>Bacteria</taxon>
        <taxon>Pseudomonadati</taxon>
        <taxon>Pseudomonadota</taxon>
        <taxon>Gammaproteobacteria</taxon>
        <taxon>Legionellales</taxon>
        <taxon>Legionellaceae</taxon>
        <taxon>Legionella</taxon>
    </lineage>
</organism>
<dbReference type="AlphaFoldDB" id="A0A0W0WS31"/>
<name>A0A0W0WS31_9GAMM</name>
<dbReference type="InterPro" id="IPR052942">
    <property type="entry name" value="LPS_cholinephosphotransferase"/>
</dbReference>